<sequence length="494" mass="55638">MEKLDIFRDIAERTGGDIYLGVVGPVRTGKSTFIKRFMDLLVLPNIQDAFERERAKDELPQSGTGRMITTTEPKFIPSESVEIVVKDSIHMNVRLVDCVGYGVEGAIGYEAEDGEEPRMMKTSWSDEPMSFQEAAELGTRKVITDHATIGVVITTDGSITDLPREAYLDAEERVIYELRQLGKPFVVLLNTTRPYADNTMELCRDLEEKYSIPVLAVNCLDMTQEDITQILEEVLYEFPVAEVNIDLPKWVEELESSHPVRSAFEDTVRKAIEGVRRLRDIDQALDALAECEYAQDVLLKEMNLGTGVANIEMTAVEGLFKSVLQELTGLEIEGDHSLLRIVQDYSKAKREWDKMSVAIEEVRVNGYGVVTPQLEEMFLEEPELVKQGGHYGIKLKASAPSLHIIRADVTTEITPLIGTEKQAEELVKYILDEFESDPKKVWSSNIFGKSLHDLVREGIQNKLYKMPENAQHKLQDTLQRIVNDGNGGLICIII</sequence>
<protein>
    <recommendedName>
        <fullName evidence="1">Stage IV sporulation protein A</fullName>
        <ecNumber evidence="1">3.6.1.-</ecNumber>
    </recommendedName>
    <alternativeName>
        <fullName evidence="1">Coat morphogenetic protein SpoIVA</fullName>
    </alternativeName>
</protein>
<dbReference type="InterPro" id="IPR046842">
    <property type="entry name" value="SpoIVA_ATPase"/>
</dbReference>
<comment type="function">
    <text evidence="1">ATPase. Has a role at an early stage in the morphogenesis of the spore coat.</text>
</comment>
<evidence type="ECO:0000259" key="4">
    <source>
        <dbReference type="Pfam" id="PF20439"/>
    </source>
</evidence>
<feature type="domain" description="Stage IV sporulation protein A ATPase" evidence="2">
    <location>
        <begin position="1"/>
        <end position="239"/>
    </location>
</feature>
<dbReference type="InterPro" id="IPR027417">
    <property type="entry name" value="P-loop_NTPase"/>
</dbReference>
<dbReference type="InterPro" id="IPR046840">
    <property type="entry name" value="SpoIVA_C"/>
</dbReference>
<evidence type="ECO:0000313" key="6">
    <source>
        <dbReference type="Proteomes" id="UP000036356"/>
    </source>
</evidence>
<dbReference type="Gene3D" id="3.40.50.300">
    <property type="entry name" value="P-loop containing nucleotide triphosphate hydrolases"/>
    <property type="match status" value="1"/>
</dbReference>
<dbReference type="Pfam" id="PF09547">
    <property type="entry name" value="SpoIVA_ATPase"/>
    <property type="match status" value="1"/>
</dbReference>
<dbReference type="Proteomes" id="UP000036356">
    <property type="component" value="Unassembled WGS sequence"/>
</dbReference>
<comment type="subcellular location">
    <subcellularLocation>
        <location evidence="1">Cytoplasm</location>
    </subcellularLocation>
</comment>
<dbReference type="AlphaFoldDB" id="A0A0J1FTB1"/>
<feature type="domain" description="Sporulation stage IV protein A C-terminal" evidence="4">
    <location>
        <begin position="419"/>
        <end position="494"/>
    </location>
</feature>
<evidence type="ECO:0000313" key="5">
    <source>
        <dbReference type="EMBL" id="KLU66710.1"/>
    </source>
</evidence>
<dbReference type="STRING" id="476652.DEAC_c13770"/>
<dbReference type="PATRIC" id="fig|476652.3.peg.1414"/>
<dbReference type="SUPFAM" id="SSF52540">
    <property type="entry name" value="P-loop containing nucleoside triphosphate hydrolases"/>
    <property type="match status" value="1"/>
</dbReference>
<dbReference type="GO" id="GO:0016887">
    <property type="term" value="F:ATP hydrolysis activity"/>
    <property type="evidence" value="ECO:0007669"/>
    <property type="project" value="InterPro"/>
</dbReference>
<gene>
    <name evidence="5" type="primary">spoIVA</name>
    <name evidence="5" type="ORF">DEAC_c13770</name>
</gene>
<evidence type="ECO:0000256" key="1">
    <source>
        <dbReference type="PIRNR" id="PIRNR007466"/>
    </source>
</evidence>
<keyword evidence="1" id="KW-0067">ATP-binding</keyword>
<dbReference type="EC" id="3.6.1.-" evidence="1"/>
<feature type="domain" description="Stage IV sporulation protein A middle" evidence="3">
    <location>
        <begin position="240"/>
        <end position="418"/>
    </location>
</feature>
<dbReference type="GO" id="GO:0030435">
    <property type="term" value="P:sporulation resulting in formation of a cellular spore"/>
    <property type="evidence" value="ECO:0007669"/>
    <property type="project" value="UniProtKB-KW"/>
</dbReference>
<evidence type="ECO:0000259" key="3">
    <source>
        <dbReference type="Pfam" id="PF20438"/>
    </source>
</evidence>
<keyword evidence="1" id="KW-0963">Cytoplasm</keyword>
<keyword evidence="1" id="KW-0547">Nucleotide-binding</keyword>
<keyword evidence="6" id="KW-1185">Reference proteome</keyword>
<keyword evidence="1" id="KW-0749">Sporulation</keyword>
<dbReference type="NCBIfam" id="TIGR02836">
    <property type="entry name" value="spore_IV_A"/>
    <property type="match status" value="1"/>
</dbReference>
<organism evidence="5 6">
    <name type="scientific">Desulfosporosinus acididurans</name>
    <dbReference type="NCBI Taxonomy" id="476652"/>
    <lineage>
        <taxon>Bacteria</taxon>
        <taxon>Bacillati</taxon>
        <taxon>Bacillota</taxon>
        <taxon>Clostridia</taxon>
        <taxon>Eubacteriales</taxon>
        <taxon>Desulfitobacteriaceae</taxon>
        <taxon>Desulfosporosinus</taxon>
    </lineage>
</organism>
<dbReference type="GO" id="GO:0005524">
    <property type="term" value="F:ATP binding"/>
    <property type="evidence" value="ECO:0007669"/>
    <property type="project" value="UniProtKB-KW"/>
</dbReference>
<dbReference type="Pfam" id="PF20438">
    <property type="entry name" value="SpoIVA_middle"/>
    <property type="match status" value="1"/>
</dbReference>
<dbReference type="Pfam" id="PF20439">
    <property type="entry name" value="SpoIVA_C"/>
    <property type="match status" value="1"/>
</dbReference>
<dbReference type="GO" id="GO:0005737">
    <property type="term" value="C:cytoplasm"/>
    <property type="evidence" value="ECO:0007669"/>
    <property type="project" value="UniProtKB-SubCell"/>
</dbReference>
<dbReference type="InterPro" id="IPR014201">
    <property type="entry name" value="Spore_IV_A"/>
</dbReference>
<proteinExistence type="predicted"/>
<reference evidence="5 6" key="1">
    <citation type="submission" date="2015-06" db="EMBL/GenBank/DDBJ databases">
        <title>Draft genome of the moderately acidophilic sulfate reducer Candidatus Desulfosporosinus acididurans strain M1.</title>
        <authorList>
            <person name="Poehlein A."/>
            <person name="Petzsch P."/>
            <person name="Johnson B.D."/>
            <person name="Schloemann M."/>
            <person name="Daniel R."/>
            <person name="Muehling M."/>
        </authorList>
    </citation>
    <scope>NUCLEOTIDE SEQUENCE [LARGE SCALE GENOMIC DNA]</scope>
    <source>
        <strain evidence="5 6">M1</strain>
    </source>
</reference>
<keyword evidence="1 5" id="KW-0378">Hydrolase</keyword>
<accession>A0A0J1FTB1</accession>
<dbReference type="InterPro" id="IPR046841">
    <property type="entry name" value="SpoIVA_middle"/>
</dbReference>
<name>A0A0J1FTB1_9FIRM</name>
<comment type="catalytic activity">
    <reaction evidence="1">
        <text>ATP + H2O = ADP + phosphate + H(+)</text>
        <dbReference type="Rhea" id="RHEA:13065"/>
        <dbReference type="ChEBI" id="CHEBI:15377"/>
        <dbReference type="ChEBI" id="CHEBI:15378"/>
        <dbReference type="ChEBI" id="CHEBI:30616"/>
        <dbReference type="ChEBI" id="CHEBI:43474"/>
        <dbReference type="ChEBI" id="CHEBI:456216"/>
    </reaction>
</comment>
<dbReference type="RefSeq" id="WP_047809255.1">
    <property type="nucleotide sequence ID" value="NZ_LDZY01000004.1"/>
</dbReference>
<dbReference type="EMBL" id="LDZY01000004">
    <property type="protein sequence ID" value="KLU66710.1"/>
    <property type="molecule type" value="Genomic_DNA"/>
</dbReference>
<dbReference type="PIRSF" id="PIRSF007466">
    <property type="entry name" value="SpoIVA"/>
    <property type="match status" value="1"/>
</dbReference>
<evidence type="ECO:0000259" key="2">
    <source>
        <dbReference type="Pfam" id="PF09547"/>
    </source>
</evidence>
<comment type="caution">
    <text evidence="5">The sequence shown here is derived from an EMBL/GenBank/DDBJ whole genome shotgun (WGS) entry which is preliminary data.</text>
</comment>